<evidence type="ECO:0000256" key="1">
    <source>
        <dbReference type="SAM" id="MobiDB-lite"/>
    </source>
</evidence>
<keyword evidence="4" id="KW-1185">Reference proteome</keyword>
<dbReference type="EMBL" id="JAATIQ010000536">
    <property type="protein sequence ID" value="KAF4352078.1"/>
    <property type="molecule type" value="Genomic_DNA"/>
</dbReference>
<dbReference type="Gene3D" id="1.10.238.10">
    <property type="entry name" value="EF-hand"/>
    <property type="match status" value="1"/>
</dbReference>
<dbReference type="Pfam" id="PF08414">
    <property type="entry name" value="NADPH_Ox"/>
    <property type="match status" value="1"/>
</dbReference>
<feature type="region of interest" description="Disordered" evidence="1">
    <location>
        <begin position="1"/>
        <end position="35"/>
    </location>
</feature>
<feature type="domain" description="NADPH oxidase Respiratory burst" evidence="2">
    <location>
        <begin position="65"/>
        <end position="111"/>
    </location>
</feature>
<dbReference type="AlphaFoldDB" id="A0A7J6E134"/>
<evidence type="ECO:0000313" key="4">
    <source>
        <dbReference type="Proteomes" id="UP000583929"/>
    </source>
</evidence>
<gene>
    <name evidence="3" type="ORF">G4B88_002185</name>
</gene>
<dbReference type="Proteomes" id="UP000583929">
    <property type="component" value="Unassembled WGS sequence"/>
</dbReference>
<dbReference type="GO" id="GO:0004601">
    <property type="term" value="F:peroxidase activity"/>
    <property type="evidence" value="ECO:0007669"/>
    <property type="project" value="InterPro"/>
</dbReference>
<name>A0A7J6E134_CANSA</name>
<dbReference type="GO" id="GO:0050664">
    <property type="term" value="F:oxidoreductase activity, acting on NAD(P)H, oxygen as acceptor"/>
    <property type="evidence" value="ECO:0007669"/>
    <property type="project" value="InterPro"/>
</dbReference>
<protein>
    <recommendedName>
        <fullName evidence="2">NADPH oxidase Respiratory burst domain-containing protein</fullName>
    </recommendedName>
</protein>
<proteinExistence type="predicted"/>
<organism evidence="3 4">
    <name type="scientific">Cannabis sativa</name>
    <name type="common">Hemp</name>
    <name type="synonym">Marijuana</name>
    <dbReference type="NCBI Taxonomy" id="3483"/>
    <lineage>
        <taxon>Eukaryota</taxon>
        <taxon>Viridiplantae</taxon>
        <taxon>Streptophyta</taxon>
        <taxon>Embryophyta</taxon>
        <taxon>Tracheophyta</taxon>
        <taxon>Spermatophyta</taxon>
        <taxon>Magnoliopsida</taxon>
        <taxon>eudicotyledons</taxon>
        <taxon>Gunneridae</taxon>
        <taxon>Pentapetalae</taxon>
        <taxon>rosids</taxon>
        <taxon>fabids</taxon>
        <taxon>Rosales</taxon>
        <taxon>Cannabaceae</taxon>
        <taxon>Cannabis</taxon>
    </lineage>
</organism>
<reference evidence="3 4" key="1">
    <citation type="journal article" date="2020" name="bioRxiv">
        <title>Sequence and annotation of 42 cannabis genomes reveals extensive copy number variation in cannabinoid synthesis and pathogen resistance genes.</title>
        <authorList>
            <person name="Mckernan K.J."/>
            <person name="Helbert Y."/>
            <person name="Kane L.T."/>
            <person name="Ebling H."/>
            <person name="Zhang L."/>
            <person name="Liu B."/>
            <person name="Eaton Z."/>
            <person name="Mclaughlin S."/>
            <person name="Kingan S."/>
            <person name="Baybayan P."/>
            <person name="Concepcion G."/>
            <person name="Jordan M."/>
            <person name="Riva A."/>
            <person name="Barbazuk W."/>
            <person name="Harkins T."/>
        </authorList>
    </citation>
    <scope>NUCLEOTIDE SEQUENCE [LARGE SCALE GENOMIC DNA]</scope>
    <source>
        <strain evidence="4">cv. Jamaican Lion 4</strain>
        <tissue evidence="3">Leaf</tissue>
    </source>
</reference>
<evidence type="ECO:0000313" key="3">
    <source>
        <dbReference type="EMBL" id="KAF4352078.1"/>
    </source>
</evidence>
<evidence type="ECO:0000259" key="2">
    <source>
        <dbReference type="Pfam" id="PF08414"/>
    </source>
</evidence>
<sequence>MEEISLSSDGIGRYRLVGGGGGSQPTEHQIEKKLKSSSSLSLRIQQVSEELNRLKSMKSSGAARARPVMSGLKFITKKNHGKEGWAGVEKRFDTYANDGLLDRSNFGKCIGT</sequence>
<accession>A0A7J6E134</accession>
<dbReference type="InterPro" id="IPR013623">
    <property type="entry name" value="NADPH_Ox"/>
</dbReference>
<comment type="caution">
    <text evidence="3">The sequence shown here is derived from an EMBL/GenBank/DDBJ whole genome shotgun (WGS) entry which is preliminary data.</text>
</comment>